<proteinExistence type="predicted"/>
<organism evidence="4 5">
    <name type="scientific">Nitrospira tepida</name>
    <dbReference type="NCBI Taxonomy" id="2973512"/>
    <lineage>
        <taxon>Bacteria</taxon>
        <taxon>Pseudomonadati</taxon>
        <taxon>Nitrospirota</taxon>
        <taxon>Nitrospiria</taxon>
        <taxon>Nitrospirales</taxon>
        <taxon>Nitrospiraceae</taxon>
        <taxon>Nitrospira</taxon>
    </lineage>
</organism>
<dbReference type="PANTHER" id="PTHR30570:SF6">
    <property type="entry name" value="PHOSPHATE-BINDING PROTEIN PSTS"/>
    <property type="match status" value="1"/>
</dbReference>
<accession>A0AA86TCF6</accession>
<evidence type="ECO:0000256" key="2">
    <source>
        <dbReference type="SAM" id="SignalP"/>
    </source>
</evidence>
<evidence type="ECO:0000313" key="5">
    <source>
        <dbReference type="Proteomes" id="UP001179121"/>
    </source>
</evidence>
<protein>
    <submittedName>
        <fullName evidence="4">Phosphate ABC transporter, periplasmic phosphate-binding protein PstS (TC 3.A.1.7.1)</fullName>
    </submittedName>
</protein>
<feature type="signal peptide" evidence="2">
    <location>
        <begin position="1"/>
        <end position="30"/>
    </location>
</feature>
<dbReference type="SUPFAM" id="SSF53850">
    <property type="entry name" value="Periplasmic binding protein-like II"/>
    <property type="match status" value="1"/>
</dbReference>
<dbReference type="PANTHER" id="PTHR30570">
    <property type="entry name" value="PERIPLASMIC PHOSPHATE BINDING COMPONENT OF PHOSPHATE ABC TRANSPORTER"/>
    <property type="match status" value="1"/>
</dbReference>
<feature type="chain" id="PRO_5041670475" evidence="2">
    <location>
        <begin position="31"/>
        <end position="384"/>
    </location>
</feature>
<sequence length="384" mass="41156">MTQTRHVPAYWRLIPGVVASACLATFVSTAAAELAGHNQTGGVTVDSTIEPYVSQNGLSGKLSIAGSDTMRPLLTKLAAQFMVLHPSTQIAVEGVGSGAAVREFQLGISYQRRGDKVRGRGTGGSNTVELLASSRRLTEDEIQGFESNHGHRPLEVPVAMDAVAIYVQKDNPVQQLTMQQVDAIFGKDRKRGHAPVTHWGQIGVPGSLASEPIHLFGRDKRSGTRDFFKHVALKDGELNDTLIEQPGSASEIIAIAQDPQAIGYAGEGFQISAVRTVPIAPDSGQPAVLPSREAVISGAYPLGRELYLYVKKNPTGELDGVLREFLSFVNSRQGQETVARAGYYPLTGTQIARNRQELKLAKTGLAGIPAAGETDLRLAEQGRR</sequence>
<dbReference type="InterPro" id="IPR050811">
    <property type="entry name" value="Phosphate_ABC_transporter"/>
</dbReference>
<keyword evidence="5" id="KW-1185">Reference proteome</keyword>
<reference evidence="4" key="1">
    <citation type="submission" date="2022-10" db="EMBL/GenBank/DDBJ databases">
        <authorList>
            <person name="Koch H."/>
        </authorList>
    </citation>
    <scope>NUCLEOTIDE SEQUENCE</scope>
    <source>
        <strain evidence="4">DNF</strain>
    </source>
</reference>
<feature type="domain" description="PBP" evidence="3">
    <location>
        <begin position="58"/>
        <end position="331"/>
    </location>
</feature>
<evidence type="ECO:0000256" key="1">
    <source>
        <dbReference type="ARBA" id="ARBA00022729"/>
    </source>
</evidence>
<dbReference type="Proteomes" id="UP001179121">
    <property type="component" value="Chromosome"/>
</dbReference>
<dbReference type="Pfam" id="PF12849">
    <property type="entry name" value="PBP_like_2"/>
    <property type="match status" value="1"/>
</dbReference>
<evidence type="ECO:0000313" key="4">
    <source>
        <dbReference type="EMBL" id="CAI4032044.1"/>
    </source>
</evidence>
<evidence type="ECO:0000259" key="3">
    <source>
        <dbReference type="Pfam" id="PF12849"/>
    </source>
</evidence>
<dbReference type="Gene3D" id="3.40.190.10">
    <property type="entry name" value="Periplasmic binding protein-like II"/>
    <property type="match status" value="2"/>
</dbReference>
<dbReference type="InterPro" id="IPR024370">
    <property type="entry name" value="PBP_domain"/>
</dbReference>
<name>A0AA86TCF6_9BACT</name>
<dbReference type="AlphaFoldDB" id="A0AA86TCF6"/>
<keyword evidence="1 2" id="KW-0732">Signal</keyword>
<dbReference type="CDD" id="cd13566">
    <property type="entry name" value="PBP2_phosphate"/>
    <property type="match status" value="1"/>
</dbReference>
<dbReference type="EMBL" id="OX365700">
    <property type="protein sequence ID" value="CAI4032044.1"/>
    <property type="molecule type" value="Genomic_DNA"/>
</dbReference>
<gene>
    <name evidence="4" type="ORF">DNFV4_02469</name>
</gene>
<dbReference type="KEGG" id="nti:DNFV4_02469"/>